<dbReference type="PANTHER" id="PTHR14038">
    <property type="entry name" value="BAT2 HLA-B-ASSOCIATED TRANSCRIPT 2"/>
    <property type="match status" value="1"/>
</dbReference>
<feature type="compositionally biased region" description="Basic and acidic residues" evidence="1">
    <location>
        <begin position="606"/>
        <end position="650"/>
    </location>
</feature>
<feature type="compositionally biased region" description="Polar residues" evidence="1">
    <location>
        <begin position="1116"/>
        <end position="1126"/>
    </location>
</feature>
<feature type="compositionally biased region" description="Low complexity" evidence="1">
    <location>
        <begin position="867"/>
        <end position="882"/>
    </location>
</feature>
<feature type="compositionally biased region" description="Low complexity" evidence="1">
    <location>
        <begin position="2078"/>
        <end position="2088"/>
    </location>
</feature>
<feature type="region of interest" description="Disordered" evidence="1">
    <location>
        <begin position="2025"/>
        <end position="2115"/>
    </location>
</feature>
<dbReference type="PANTHER" id="PTHR14038:SF0">
    <property type="entry name" value="LP18708P"/>
    <property type="match status" value="1"/>
</dbReference>
<feature type="compositionally biased region" description="Polar residues" evidence="1">
    <location>
        <begin position="699"/>
        <end position="709"/>
    </location>
</feature>
<dbReference type="STRING" id="158441.A0A226ENC0"/>
<feature type="compositionally biased region" description="Basic and acidic residues" evidence="1">
    <location>
        <begin position="432"/>
        <end position="471"/>
    </location>
</feature>
<feature type="compositionally biased region" description="Low complexity" evidence="1">
    <location>
        <begin position="1768"/>
        <end position="1795"/>
    </location>
</feature>
<feature type="compositionally biased region" description="Basic and acidic residues" evidence="1">
    <location>
        <begin position="410"/>
        <end position="425"/>
    </location>
</feature>
<feature type="compositionally biased region" description="Polar residues" evidence="1">
    <location>
        <begin position="1619"/>
        <end position="1652"/>
    </location>
</feature>
<organism evidence="2 3">
    <name type="scientific">Folsomia candida</name>
    <name type="common">Springtail</name>
    <dbReference type="NCBI Taxonomy" id="158441"/>
    <lineage>
        <taxon>Eukaryota</taxon>
        <taxon>Metazoa</taxon>
        <taxon>Ecdysozoa</taxon>
        <taxon>Arthropoda</taxon>
        <taxon>Hexapoda</taxon>
        <taxon>Collembola</taxon>
        <taxon>Entomobryomorpha</taxon>
        <taxon>Isotomoidea</taxon>
        <taxon>Isotomidae</taxon>
        <taxon>Proisotominae</taxon>
        <taxon>Folsomia</taxon>
    </lineage>
</organism>
<evidence type="ECO:0000313" key="3">
    <source>
        <dbReference type="Proteomes" id="UP000198287"/>
    </source>
</evidence>
<dbReference type="OMA" id="YNAFQIE"/>
<feature type="compositionally biased region" description="Pro residues" evidence="1">
    <location>
        <begin position="1833"/>
        <end position="1846"/>
    </location>
</feature>
<feature type="compositionally biased region" description="Basic and acidic residues" evidence="1">
    <location>
        <begin position="849"/>
        <end position="862"/>
    </location>
</feature>
<feature type="compositionally biased region" description="Basic and acidic residues" evidence="1">
    <location>
        <begin position="1103"/>
        <end position="1114"/>
    </location>
</feature>
<feature type="compositionally biased region" description="Basic and acidic residues" evidence="1">
    <location>
        <begin position="1306"/>
        <end position="1317"/>
    </location>
</feature>
<accession>A0A226ENC0</accession>
<dbReference type="Proteomes" id="UP000198287">
    <property type="component" value="Unassembled WGS sequence"/>
</dbReference>
<feature type="compositionally biased region" description="Basic and acidic residues" evidence="1">
    <location>
        <begin position="889"/>
        <end position="966"/>
    </location>
</feature>
<feature type="compositionally biased region" description="Basic and acidic residues" evidence="1">
    <location>
        <begin position="746"/>
        <end position="833"/>
    </location>
</feature>
<comment type="caution">
    <text evidence="2">The sequence shown here is derived from an EMBL/GenBank/DDBJ whole genome shotgun (WGS) entry which is preliminary data.</text>
</comment>
<feature type="compositionally biased region" description="Basic and acidic residues" evidence="1">
    <location>
        <begin position="1218"/>
        <end position="1252"/>
    </location>
</feature>
<feature type="compositionally biased region" description="Polar residues" evidence="1">
    <location>
        <begin position="1291"/>
        <end position="1301"/>
    </location>
</feature>
<reference evidence="2 3" key="1">
    <citation type="submission" date="2015-12" db="EMBL/GenBank/DDBJ databases">
        <title>The genome of Folsomia candida.</title>
        <authorList>
            <person name="Faddeeva A."/>
            <person name="Derks M.F."/>
            <person name="Anvar Y."/>
            <person name="Smit S."/>
            <person name="Van Straalen N."/>
            <person name="Roelofs D."/>
        </authorList>
    </citation>
    <scope>NUCLEOTIDE SEQUENCE [LARGE SCALE GENOMIC DNA]</scope>
    <source>
        <strain evidence="2 3">VU population</strain>
        <tissue evidence="2">Whole body</tissue>
    </source>
</reference>
<feature type="compositionally biased region" description="Polar residues" evidence="1">
    <location>
        <begin position="1810"/>
        <end position="1820"/>
    </location>
</feature>
<feature type="region of interest" description="Disordered" evidence="1">
    <location>
        <begin position="1"/>
        <end position="1412"/>
    </location>
</feature>
<dbReference type="OrthoDB" id="1939715at2759"/>
<proteinExistence type="predicted"/>
<gene>
    <name evidence="2" type="ORF">Fcan01_08115</name>
</gene>
<protein>
    <submittedName>
        <fullName evidence="2">Protein PRRC2A</fullName>
    </submittedName>
</protein>
<feature type="compositionally biased region" description="Low complexity" evidence="1">
    <location>
        <begin position="82"/>
        <end position="100"/>
    </location>
</feature>
<feature type="compositionally biased region" description="Basic and acidic residues" evidence="1">
    <location>
        <begin position="1488"/>
        <end position="1503"/>
    </location>
</feature>
<sequence length="2115" mass="231423">MSGNLGPQASTKGETSKPTSKTGYDRIDINKLFKQGKTTEPVAKTVTQKHGMQTLGKAPPARRAGASVVAVKPEPNDAANNSPVPLSQQQQPPQPSSVSLGQPISHQDQQKWTSSTHPHGPPPVMNVAPNVPRPGPLPPHDKNWNGPDGNYQSQRFAQEFPSIGDSKDFPSLEAGSDPPRGSIMNPSQPPPNISGPQNSSKSHDNQYGPGPILRPQTEGSWTQGGGRDPRPRPPGPHSQNAPMREPERPNLGGPTPPPMSLGQGGPAPPPLGGYQFRGMVPPFMYPNGPGPSPGYYPQSGQGMPRYGMQVPPGAPPPREHSDSHSREPNNRGRGPPPPMRPTQQFAVKPIIREEDMKRMDDIDQEGTWSSVKDEVDYNKKISFSDEEEGERRDGSRKSAERNDSSGGETRPSRDSRDKKQIRILERQPSSNNEREREHIDRRGEDRYDNVSKDQGKADLLDREEEWNKDRNNAPQQYDSKERSTTSGRRGRDSREEDWRGSRFEEDPRNKKGPTSRPDQRGAEYGAKQFSNLPPRLLRQQQHQHSNQAYSSSSRRSPSPPSSGTDRDLRTTGTTQYRILGRNRGDSESSSNSIREKRTSDYNNPRPSDKESSVRGSSDSKRGDKDQQSIESRKEKVEGLDLRGGYKEDKSSGFGRTTKFSTSSWADQVDDEDYDEKGLNMPPAKSEVKEERSVPKRVYIQQTKVENMTTVKVEVQPESSKSTVAEPAVKQDKSGLEQNRSSAVWGDDTRSTKSDGKDDTSDENSRNRSIPVEREIILSDKARQLHHNQNETREIPDNKKKSQEKELACDYEKGGGRERYDGPEVGSRQDRDKTWNQTTTERPRPTRWGNEFRNDNRTPERDTNAQQGGRTSTTSENSGSNSSMKQVGSEGDRVRGGHDIEKSRSSEMIKESSPPDKGKGNRDDYGKQKDFDKSAAGFDKRNKNAHGGEDNDSRGNSKVNRPRERTGHGVYQPRGGWVSGRPNDNRGKPSRGGSSGSRDYYDDRTTRPPPRNDYERDDRIPKEEQEIDREAEKPTDKDSEISYEEIKHSCDEDKSRKDFGAGDNVKKSSGVKSPVTNKRNPRGGGRLHGYGPPSDKPFTSGNVNKEEEPGKEKPLESTNKTTPSASSGPVPLMELGDISPPSMMAGGRGGRHHARGKGGPGVQPRQQQQPQQDRQESYPSNRGGSKRGRERGDAKPLMSLNSNELDKHEGDTEPDSQDDEGKKNFRKKESTRGHEKSRPNQNEHRNSAKEKSATETTTSNQDSSNNNNSNKGKVTKSGSMDGDVFHCGNEMGTGSASDNSENVDSDGQPKKGSSKEKVNVNSNNRLTGGRNEKQPQVANKDRRVKHPPYEAHLRSSVAPRFQKETNESSNTWEKTPGALKTDHQGPQQMSHPTSSLTESKAESSLSTSSDVNHMKAQTTTSIINPASMIIDGSGGPLKTMIFENRNFKNVSKPAGSGKSTETKDSSMTSGLELTKDIGLSFGKDSGGNDNREMDFVSSFDDRTDSQTSQSMTSYPTTKPNPIGPNRNFQGHQPSPVSPLAKDLTEKIQAVRQVWDKPSMSSVAEVGGTSTSEDSNNFHSGYTVSDAFKTDVSRDYGSSLQQPQSSYAPGSSPAMSAISKPDSSTSPNSNAHRQVKPPQQQSNLENHVGMSSSPFAYAMPQHQGAPFGGHSAIPSPPTAMVYGNSQGLGGHTGVYQAFPHVDSSQVMNNSARSQYGQYSNPQGTGTAPYGLNASMFMTSMDTGGGYQQQMSSYQQQQQQQQQQHSHHQQQHSQSGQGPTPSNRSPGPMPSSGGNNSGVMKSQSSGAHPMSHQVMSSQQGYSQMSHHHSGGMPPHHQLPPVVPSKPPTVPGYTQSGITTQSQIYIPYDPSQQVLNFGGQSYVSSGMRNAPPPSATPPVQGMQGSSNYYSGNASNAVFPGSNQGSGLQQLHVAVAPNPQALQNLQTATQSIQQYGQQQFQITGFNQLQGYSQQAASTVSALNLGGQLIRPGPTTHSHYNMKHDMVQQSHGLKSHEPMMNPTWNAQGFPLNQGFHGGGNKPAGNPDRNNPGNIGNPRKGGHQQMGSMGNMGGNVNKYMPAGGYSNQQQSYTSSTHRRADDLQHLDLSKDQFQPPPPQLGQ</sequence>
<feature type="compositionally biased region" description="Basic and acidic residues" evidence="1">
    <location>
        <begin position="350"/>
        <end position="361"/>
    </location>
</feature>
<feature type="compositionally biased region" description="Polar residues" evidence="1">
    <location>
        <begin position="653"/>
        <end position="665"/>
    </location>
</feature>
<dbReference type="EMBL" id="LNIX01000003">
    <property type="protein sequence ID" value="OXA58790.1"/>
    <property type="molecule type" value="Genomic_DNA"/>
</dbReference>
<feature type="compositionally biased region" description="Polar residues" evidence="1">
    <location>
        <begin position="1504"/>
        <end position="1518"/>
    </location>
</feature>
<dbReference type="GO" id="GO:0030154">
    <property type="term" value="P:cell differentiation"/>
    <property type="evidence" value="ECO:0007669"/>
    <property type="project" value="TreeGrafter"/>
</dbReference>
<feature type="compositionally biased region" description="Basic and acidic residues" evidence="1">
    <location>
        <begin position="371"/>
        <end position="403"/>
    </location>
</feature>
<feature type="compositionally biased region" description="Polar residues" evidence="1">
    <location>
        <begin position="102"/>
        <end position="117"/>
    </location>
</feature>
<evidence type="ECO:0000256" key="1">
    <source>
        <dbReference type="SAM" id="MobiDB-lite"/>
    </source>
</evidence>
<feature type="compositionally biased region" description="Low complexity" evidence="1">
    <location>
        <begin position="1745"/>
        <end position="1761"/>
    </location>
</feature>
<feature type="compositionally biased region" description="Polar residues" evidence="1">
    <location>
        <begin position="1566"/>
        <end position="1577"/>
    </location>
</feature>
<feature type="compositionally biased region" description="Basic and acidic residues" evidence="1">
    <location>
        <begin position="317"/>
        <end position="330"/>
    </location>
</feature>
<dbReference type="InterPro" id="IPR033184">
    <property type="entry name" value="PRRC2"/>
</dbReference>
<feature type="compositionally biased region" description="Basic and acidic residues" evidence="1">
    <location>
        <begin position="478"/>
        <end position="509"/>
    </location>
</feature>
<feature type="compositionally biased region" description="Low complexity" evidence="1">
    <location>
        <begin position="1253"/>
        <end position="1278"/>
    </location>
</feature>
<feature type="region of interest" description="Disordered" evidence="1">
    <location>
        <begin position="1738"/>
        <end position="1852"/>
    </location>
</feature>
<feature type="compositionally biased region" description="Low complexity" evidence="1">
    <location>
        <begin position="530"/>
        <end position="556"/>
    </location>
</feature>
<feature type="compositionally biased region" description="Basic and acidic residues" evidence="1">
    <location>
        <begin position="998"/>
        <end position="1065"/>
    </location>
</feature>
<feature type="compositionally biased region" description="Polar residues" evidence="1">
    <location>
        <begin position="1594"/>
        <end position="1607"/>
    </location>
</feature>
<feature type="compositionally biased region" description="Polar residues" evidence="1">
    <location>
        <begin position="1"/>
        <end position="22"/>
    </location>
</feature>
<feature type="region of interest" description="Disordered" evidence="1">
    <location>
        <begin position="1447"/>
        <end position="1577"/>
    </location>
</feature>
<feature type="compositionally biased region" description="Low complexity" evidence="1">
    <location>
        <begin position="1392"/>
        <end position="1408"/>
    </location>
</feature>
<feature type="region of interest" description="Disordered" evidence="1">
    <location>
        <begin position="1593"/>
        <end position="1670"/>
    </location>
</feature>
<feature type="compositionally biased region" description="Low complexity" evidence="1">
    <location>
        <begin position="1161"/>
        <end position="1171"/>
    </location>
</feature>
<keyword evidence="3" id="KW-1185">Reference proteome</keyword>
<name>A0A226ENC0_FOLCA</name>
<evidence type="ECO:0000313" key="2">
    <source>
        <dbReference type="EMBL" id="OXA58790.1"/>
    </source>
</evidence>
<feature type="compositionally biased region" description="Basic and acidic residues" evidence="1">
    <location>
        <begin position="2091"/>
        <end position="2103"/>
    </location>
</feature>